<dbReference type="EMBL" id="AOHP01000040">
    <property type="protein sequence ID" value="EMF30100.1"/>
    <property type="molecule type" value="Genomic_DNA"/>
</dbReference>
<reference evidence="2 3" key="1">
    <citation type="journal article" date="2013" name="Genome Announc.">
        <title>Draft Genome Sequence of Streptomyces gancidicus Strain BKS 13-15.</title>
        <authorList>
            <person name="Kumar S."/>
            <person name="Kaur N."/>
            <person name="Singh N.K."/>
            <person name="Raghava G.P."/>
            <person name="Mayilraj S."/>
        </authorList>
    </citation>
    <scope>NUCLEOTIDE SEQUENCE [LARGE SCALE GENOMIC DNA]</scope>
    <source>
        <strain evidence="2 3">BKS 13-15</strain>
    </source>
</reference>
<dbReference type="OrthoDB" id="4965426at2"/>
<feature type="region of interest" description="Disordered" evidence="1">
    <location>
        <begin position="238"/>
        <end position="289"/>
    </location>
</feature>
<dbReference type="RefSeq" id="WP_006130680.1">
    <property type="nucleotide sequence ID" value="NZ_AOHP01000040.1"/>
</dbReference>
<name>M3DJH9_STREZ</name>
<comment type="caution">
    <text evidence="2">The sequence shown here is derived from an EMBL/GenBank/DDBJ whole genome shotgun (WGS) entry which is preliminary data.</text>
</comment>
<accession>M3DJH9</accession>
<keyword evidence="3" id="KW-1185">Reference proteome</keyword>
<evidence type="ECO:0000313" key="2">
    <source>
        <dbReference type="EMBL" id="EMF30100.1"/>
    </source>
</evidence>
<evidence type="ECO:0008006" key="4">
    <source>
        <dbReference type="Google" id="ProtNLM"/>
    </source>
</evidence>
<dbReference type="Proteomes" id="UP000011732">
    <property type="component" value="Unassembled WGS sequence"/>
</dbReference>
<feature type="compositionally biased region" description="Pro residues" evidence="1">
    <location>
        <begin position="249"/>
        <end position="264"/>
    </location>
</feature>
<evidence type="ECO:0000313" key="3">
    <source>
        <dbReference type="Proteomes" id="UP000011732"/>
    </source>
</evidence>
<proteinExistence type="predicted"/>
<organism evidence="2 3">
    <name type="scientific">Streptomyces gancidicus BKS 13-15</name>
    <dbReference type="NCBI Taxonomy" id="1284664"/>
    <lineage>
        <taxon>Bacteria</taxon>
        <taxon>Bacillati</taxon>
        <taxon>Actinomycetota</taxon>
        <taxon>Actinomycetes</taxon>
        <taxon>Kitasatosporales</taxon>
        <taxon>Streptomycetaceae</taxon>
        <taxon>Streptomyces</taxon>
        <taxon>Streptomyces pseudogriseolus group</taxon>
    </lineage>
</organism>
<feature type="compositionally biased region" description="Low complexity" evidence="1">
    <location>
        <begin position="265"/>
        <end position="281"/>
    </location>
</feature>
<dbReference type="AlphaFoldDB" id="M3DJH9"/>
<dbReference type="PATRIC" id="fig|1284664.3.peg.1129"/>
<gene>
    <name evidence="2" type="ORF">H114_05704</name>
</gene>
<sequence length="487" mass="54930">MPTEEEDTRKVQTAVAGFPDADRPVYLPMDAASYDRFIREYPTREFYCGTLLDGCGRKLTARKYRDKKCHFAHVVSGRCRRTSTNETSADHLYMGRALAAWMKEQKYRNVQVRYKQRGQNLRETVDITYTREGSPLRHLMRVQLARRSKAEWENTDTELHEQWAGVQWLFGPDSMLANWQMDRQGYAIRIQCRPSGVTRVVEVGVQFADAPVEWVPLSRCRMTAHGFQAPALAITPTGLVRRGREARPPASPPVETPAPSPAPSPAGVGPVPSGGSRSPAPTLDHFRAGDDRRATARVVSLLDRLDRTGDDLHHDQLQAALREIAGCEKAMWHPLGPPLSRRVAAWRAHLDAMVKRPTLREICGYADRVRWALGMVAARTAQPVTWMELGDRLDGRLPALHPDDKVSVLVEVDRATCSDRPLLSALVAARGNRVHPLYAQVLHHLDRPVPAAEQAQASWEADVLEHRRLRVLEDRQYSVIVQRLDRS</sequence>
<evidence type="ECO:0000256" key="1">
    <source>
        <dbReference type="SAM" id="MobiDB-lite"/>
    </source>
</evidence>
<protein>
    <recommendedName>
        <fullName evidence="4">Competence protein CoiA-like protein</fullName>
    </recommendedName>
</protein>